<gene>
    <name evidence="3" type="primary">LOC111133309</name>
</gene>
<evidence type="ECO:0000313" key="2">
    <source>
        <dbReference type="Proteomes" id="UP000694844"/>
    </source>
</evidence>
<evidence type="ECO:0000313" key="3">
    <source>
        <dbReference type="RefSeq" id="XP_022337287.1"/>
    </source>
</evidence>
<feature type="compositionally biased region" description="Basic and acidic residues" evidence="1">
    <location>
        <begin position="99"/>
        <end position="133"/>
    </location>
</feature>
<organism evidence="2 3">
    <name type="scientific">Crassostrea virginica</name>
    <name type="common">Eastern oyster</name>
    <dbReference type="NCBI Taxonomy" id="6565"/>
    <lineage>
        <taxon>Eukaryota</taxon>
        <taxon>Metazoa</taxon>
        <taxon>Spiralia</taxon>
        <taxon>Lophotrochozoa</taxon>
        <taxon>Mollusca</taxon>
        <taxon>Bivalvia</taxon>
        <taxon>Autobranchia</taxon>
        <taxon>Pteriomorphia</taxon>
        <taxon>Ostreida</taxon>
        <taxon>Ostreoidea</taxon>
        <taxon>Ostreidae</taxon>
        <taxon>Crassostrea</taxon>
    </lineage>
</organism>
<reference evidence="3" key="1">
    <citation type="submission" date="2025-08" db="UniProtKB">
        <authorList>
            <consortium name="RefSeq"/>
        </authorList>
    </citation>
    <scope>IDENTIFICATION</scope>
    <source>
        <tissue evidence="3">Whole sample</tissue>
    </source>
</reference>
<accession>A0A8B8E9F6</accession>
<dbReference type="OrthoDB" id="6108862at2759"/>
<evidence type="ECO:0000256" key="1">
    <source>
        <dbReference type="SAM" id="MobiDB-lite"/>
    </source>
</evidence>
<feature type="region of interest" description="Disordered" evidence="1">
    <location>
        <begin position="96"/>
        <end position="139"/>
    </location>
</feature>
<dbReference type="KEGG" id="cvn:111133309"/>
<name>A0A8B8E9F6_CRAVI</name>
<dbReference type="RefSeq" id="XP_022337287.1">
    <property type="nucleotide sequence ID" value="XM_022481579.1"/>
</dbReference>
<keyword evidence="2" id="KW-1185">Reference proteome</keyword>
<dbReference type="GeneID" id="111133309"/>
<dbReference type="AlphaFoldDB" id="A0A8B8E9F6"/>
<proteinExistence type="predicted"/>
<protein>
    <submittedName>
        <fullName evidence="3">Uncharacterized protein LOC111133309</fullName>
    </submittedName>
</protein>
<sequence>MSHILVSDLATATVQMLDRDSQFLSYLLTTQSPGIHRGPLGLSYDVTNHVLCVGSGHNILSVYRYINRHMGLFDTREHCDVLLSSEPFNSRHIPGLTQEKFEKQKEEEKRQREEALRQWEEKQRQGEEEEQKKMGRIYV</sequence>
<dbReference type="Proteomes" id="UP000694844">
    <property type="component" value="Chromosome 5"/>
</dbReference>